<accession>A0ABN7PND5</accession>
<evidence type="ECO:0000259" key="2">
    <source>
        <dbReference type="Pfam" id="PF17835"/>
    </source>
</evidence>
<evidence type="ECO:0008006" key="5">
    <source>
        <dbReference type="Google" id="ProtNLM"/>
    </source>
</evidence>
<feature type="domain" description="NOG1 N-terminal helical" evidence="2">
    <location>
        <begin position="1"/>
        <end position="29"/>
    </location>
</feature>
<keyword evidence="4" id="KW-1185">Reference proteome</keyword>
<organism evidence="3 4">
    <name type="scientific">Timema podura</name>
    <name type="common">Walking stick</name>
    <dbReference type="NCBI Taxonomy" id="61482"/>
    <lineage>
        <taxon>Eukaryota</taxon>
        <taxon>Metazoa</taxon>
        <taxon>Ecdysozoa</taxon>
        <taxon>Arthropoda</taxon>
        <taxon>Hexapoda</taxon>
        <taxon>Insecta</taxon>
        <taxon>Pterygota</taxon>
        <taxon>Neoptera</taxon>
        <taxon>Polyneoptera</taxon>
        <taxon>Phasmatodea</taxon>
        <taxon>Timematodea</taxon>
        <taxon>Timematoidea</taxon>
        <taxon>Timematidae</taxon>
        <taxon>Timema</taxon>
    </lineage>
</organism>
<evidence type="ECO:0000259" key="1">
    <source>
        <dbReference type="Pfam" id="PF01926"/>
    </source>
</evidence>
<feature type="domain" description="G" evidence="1">
    <location>
        <begin position="35"/>
        <end position="52"/>
    </location>
</feature>
<gene>
    <name evidence="3" type="ORF">TPAB3V08_LOCUS16306</name>
</gene>
<name>A0ABN7PND5_TIMPD</name>
<feature type="non-terminal residue" evidence="3">
    <location>
        <position position="54"/>
    </location>
</feature>
<protein>
    <recommendedName>
        <fullName evidence="5">G domain-containing protein</fullName>
    </recommendedName>
</protein>
<evidence type="ECO:0000313" key="4">
    <source>
        <dbReference type="Proteomes" id="UP001153148"/>
    </source>
</evidence>
<comment type="caution">
    <text evidence="3">The sequence shown here is derived from an EMBL/GenBank/DDBJ whole genome shotgun (WGS) entry which is preliminary data.</text>
</comment>
<dbReference type="Gene3D" id="1.20.120.1190">
    <property type="match status" value="1"/>
</dbReference>
<dbReference type="InterPro" id="IPR041623">
    <property type="entry name" value="NOG1_N"/>
</dbReference>
<dbReference type="Pfam" id="PF17835">
    <property type="entry name" value="NOG1_N"/>
    <property type="match status" value="1"/>
</dbReference>
<proteinExistence type="predicted"/>
<dbReference type="Gene3D" id="3.40.50.300">
    <property type="entry name" value="P-loop containing nucleotide triphosphate hydrolases"/>
    <property type="match status" value="1"/>
</dbReference>
<evidence type="ECO:0000313" key="3">
    <source>
        <dbReference type="EMBL" id="CAG2069364.1"/>
    </source>
</evidence>
<reference evidence="3" key="1">
    <citation type="submission" date="2021-03" db="EMBL/GenBank/DDBJ databases">
        <authorList>
            <person name="Tran Van P."/>
        </authorList>
    </citation>
    <scope>NUCLEOTIDE SEQUENCE</scope>
</reference>
<dbReference type="Proteomes" id="UP001153148">
    <property type="component" value="Unassembled WGS sequence"/>
</dbReference>
<dbReference type="Pfam" id="PF01926">
    <property type="entry name" value="MMR_HSR1"/>
    <property type="match status" value="1"/>
</dbReference>
<dbReference type="SUPFAM" id="SSF52540">
    <property type="entry name" value="P-loop containing nucleoside triphosphate hydrolases"/>
    <property type="match status" value="1"/>
</dbReference>
<sequence>MATIMKRQGPNLQYLEQVRQHLARLPSIDPYTRTIIICGFPNVGKSSFINKVHK</sequence>
<dbReference type="EMBL" id="CAJPIN010132008">
    <property type="protein sequence ID" value="CAG2069364.1"/>
    <property type="molecule type" value="Genomic_DNA"/>
</dbReference>
<dbReference type="InterPro" id="IPR006073">
    <property type="entry name" value="GTP-bd"/>
</dbReference>
<dbReference type="PANTHER" id="PTHR45759">
    <property type="entry name" value="NUCLEOLAR GTP-BINDING PROTEIN 1"/>
    <property type="match status" value="1"/>
</dbReference>
<dbReference type="InterPro" id="IPR027417">
    <property type="entry name" value="P-loop_NTPase"/>
</dbReference>